<reference evidence="8 9" key="1">
    <citation type="submission" date="2019-07" db="EMBL/GenBank/DDBJ databases">
        <title>Litoreibacter alkalisoli sp. nov., isolated from saline-alkaline soil.</title>
        <authorList>
            <person name="Wang S."/>
            <person name="Xu L."/>
            <person name="Xing Y.-T."/>
            <person name="Sun J.-Q."/>
        </authorList>
    </citation>
    <scope>NUCLEOTIDE SEQUENCE [LARGE SCALE GENOMIC DNA]</scope>
    <source>
        <strain evidence="8 9">LN3S51</strain>
    </source>
</reference>
<keyword evidence="4 6" id="KW-0067">ATP-binding</keyword>
<gene>
    <name evidence="6 8" type="primary">tilS</name>
    <name evidence="8" type="ORF">FPZ52_07765</name>
</gene>
<evidence type="ECO:0000256" key="5">
    <source>
        <dbReference type="ARBA" id="ARBA00048539"/>
    </source>
</evidence>
<evidence type="ECO:0000256" key="2">
    <source>
        <dbReference type="ARBA" id="ARBA00022694"/>
    </source>
</evidence>
<dbReference type="CDD" id="cd01992">
    <property type="entry name" value="TilS_N"/>
    <property type="match status" value="1"/>
</dbReference>
<evidence type="ECO:0000256" key="3">
    <source>
        <dbReference type="ARBA" id="ARBA00022741"/>
    </source>
</evidence>
<dbReference type="PANTHER" id="PTHR43033:SF5">
    <property type="entry name" value="TRNA(ILE)-LYSIDINE SYNTHETASE"/>
    <property type="match status" value="1"/>
</dbReference>
<name>A0A5B8I988_9RHOB</name>
<dbReference type="Proteomes" id="UP000318483">
    <property type="component" value="Chromosome"/>
</dbReference>
<keyword evidence="1 6" id="KW-0436">Ligase</keyword>
<dbReference type="InterPro" id="IPR011063">
    <property type="entry name" value="TilS/TtcA_N"/>
</dbReference>
<evidence type="ECO:0000313" key="9">
    <source>
        <dbReference type="Proteomes" id="UP000318483"/>
    </source>
</evidence>
<dbReference type="KEGG" id="lit:FPZ52_07765"/>
<proteinExistence type="inferred from homology"/>
<feature type="binding site" evidence="6">
    <location>
        <begin position="26"/>
        <end position="31"/>
    </location>
    <ligand>
        <name>ATP</name>
        <dbReference type="ChEBI" id="CHEBI:30616"/>
    </ligand>
</feature>
<evidence type="ECO:0000256" key="1">
    <source>
        <dbReference type="ARBA" id="ARBA00022598"/>
    </source>
</evidence>
<dbReference type="InterPro" id="IPR012795">
    <property type="entry name" value="tRNA_Ile_lys_synt_N"/>
</dbReference>
<dbReference type="SUPFAM" id="SSF52402">
    <property type="entry name" value="Adenine nucleotide alpha hydrolases-like"/>
    <property type="match status" value="1"/>
</dbReference>
<dbReference type="OrthoDB" id="9807403at2"/>
<dbReference type="GO" id="GO:0005737">
    <property type="term" value="C:cytoplasm"/>
    <property type="evidence" value="ECO:0007669"/>
    <property type="project" value="UniProtKB-SubCell"/>
</dbReference>
<keyword evidence="2 6" id="KW-0819">tRNA processing</keyword>
<feature type="domain" description="tRNA(Ile)-lysidine/2-thiocytidine synthase N-terminal" evidence="7">
    <location>
        <begin position="22"/>
        <end position="200"/>
    </location>
</feature>
<comment type="subcellular location">
    <subcellularLocation>
        <location evidence="6">Cytoplasm</location>
    </subcellularLocation>
</comment>
<dbReference type="InterPro" id="IPR014729">
    <property type="entry name" value="Rossmann-like_a/b/a_fold"/>
</dbReference>
<dbReference type="GO" id="GO:0006400">
    <property type="term" value="P:tRNA modification"/>
    <property type="evidence" value="ECO:0007669"/>
    <property type="project" value="UniProtKB-UniRule"/>
</dbReference>
<evidence type="ECO:0000313" key="8">
    <source>
        <dbReference type="EMBL" id="QDY69526.1"/>
    </source>
</evidence>
<dbReference type="EMBL" id="CP042261">
    <property type="protein sequence ID" value="QDY69526.1"/>
    <property type="molecule type" value="Genomic_DNA"/>
</dbReference>
<protein>
    <recommendedName>
        <fullName evidence="6">tRNA(Ile)-lysidine synthase</fullName>
        <ecNumber evidence="6">6.3.4.19</ecNumber>
    </recommendedName>
    <alternativeName>
        <fullName evidence="6">tRNA(Ile)-2-lysyl-cytidine synthase</fullName>
    </alternativeName>
    <alternativeName>
        <fullName evidence="6">tRNA(Ile)-lysidine synthetase</fullName>
    </alternativeName>
</protein>
<comment type="function">
    <text evidence="6">Ligates lysine onto the cytidine present at position 34 of the AUA codon-specific tRNA(Ile) that contains the anticodon CAU, in an ATP-dependent manner. Cytidine is converted to lysidine, thus changing the amino acid specificity of the tRNA from methionine to isoleucine.</text>
</comment>
<accession>A0A5B8I988</accession>
<evidence type="ECO:0000259" key="7">
    <source>
        <dbReference type="Pfam" id="PF01171"/>
    </source>
</evidence>
<comment type="similarity">
    <text evidence="6">Belongs to the tRNA(Ile)-lysidine synthase family.</text>
</comment>
<dbReference type="GO" id="GO:0005524">
    <property type="term" value="F:ATP binding"/>
    <property type="evidence" value="ECO:0007669"/>
    <property type="project" value="UniProtKB-UniRule"/>
</dbReference>
<dbReference type="RefSeq" id="WP_146364904.1">
    <property type="nucleotide sequence ID" value="NZ_CP042261.1"/>
</dbReference>
<dbReference type="Gene3D" id="3.40.50.620">
    <property type="entry name" value="HUPs"/>
    <property type="match status" value="1"/>
</dbReference>
<dbReference type="EC" id="6.3.4.19" evidence="6"/>
<comment type="domain">
    <text evidence="6">The N-terminal region contains the highly conserved SGGXDS motif, predicted to be a P-loop motif involved in ATP binding.</text>
</comment>
<sequence length="380" mass="41228">MADRFAQAMQRCLAGSSPAALGVAVSGGSDSTALLILAKDWARRNGVGLYAATVDHRLRTESAQEAVQVAALCAELGLPHETLEWDRAEGGSNLQARAREARYALLADWAVAHRLDSVMIGHTQDDQAETFLLRLARGSGVDGLAAMSERRDGGLGVMWLRPLLGISRAELRDDLTARGVDWLDDPSNNNPHFDRIKMRSSMPELAKLGLDTATLSQTAERMSLAREALSYMANSVAERIAEVHLGDVVFDAAQLMVQPAEIRWRLLSGALKLVSDTSYRPRLSTLREIEAGLTAGKRATLHGCVLSPGKTWRITREAAAAPDARVVPEAIWDGRWRISGPLERIEVKPVGEVGLADFPGLASFWATASFGNRNACSLER</sequence>
<keyword evidence="9" id="KW-1185">Reference proteome</keyword>
<dbReference type="HAMAP" id="MF_01161">
    <property type="entry name" value="tRNA_Ile_lys_synt"/>
    <property type="match status" value="1"/>
</dbReference>
<dbReference type="InterPro" id="IPR012094">
    <property type="entry name" value="tRNA_Ile_lys_synt"/>
</dbReference>
<evidence type="ECO:0000256" key="6">
    <source>
        <dbReference type="HAMAP-Rule" id="MF_01161"/>
    </source>
</evidence>
<dbReference type="PANTHER" id="PTHR43033">
    <property type="entry name" value="TRNA(ILE)-LYSIDINE SYNTHASE-RELATED"/>
    <property type="match status" value="1"/>
</dbReference>
<dbReference type="GO" id="GO:0032267">
    <property type="term" value="F:tRNA(Ile)-lysidine synthase activity"/>
    <property type="evidence" value="ECO:0007669"/>
    <property type="project" value="UniProtKB-EC"/>
</dbReference>
<keyword evidence="3 6" id="KW-0547">Nucleotide-binding</keyword>
<dbReference type="AlphaFoldDB" id="A0A5B8I988"/>
<dbReference type="Pfam" id="PF01171">
    <property type="entry name" value="ATP_bind_3"/>
    <property type="match status" value="1"/>
</dbReference>
<comment type="catalytic activity">
    <reaction evidence="5 6">
        <text>cytidine(34) in tRNA(Ile2) + L-lysine + ATP = lysidine(34) in tRNA(Ile2) + AMP + diphosphate + H(+)</text>
        <dbReference type="Rhea" id="RHEA:43744"/>
        <dbReference type="Rhea" id="RHEA-COMP:10625"/>
        <dbReference type="Rhea" id="RHEA-COMP:10670"/>
        <dbReference type="ChEBI" id="CHEBI:15378"/>
        <dbReference type="ChEBI" id="CHEBI:30616"/>
        <dbReference type="ChEBI" id="CHEBI:32551"/>
        <dbReference type="ChEBI" id="CHEBI:33019"/>
        <dbReference type="ChEBI" id="CHEBI:82748"/>
        <dbReference type="ChEBI" id="CHEBI:83665"/>
        <dbReference type="ChEBI" id="CHEBI:456215"/>
        <dbReference type="EC" id="6.3.4.19"/>
    </reaction>
</comment>
<organism evidence="8 9">
    <name type="scientific">Qingshengfaniella alkalisoli</name>
    <dbReference type="NCBI Taxonomy" id="2599296"/>
    <lineage>
        <taxon>Bacteria</taxon>
        <taxon>Pseudomonadati</taxon>
        <taxon>Pseudomonadota</taxon>
        <taxon>Alphaproteobacteria</taxon>
        <taxon>Rhodobacterales</taxon>
        <taxon>Paracoccaceae</taxon>
        <taxon>Qingshengfaniella</taxon>
    </lineage>
</organism>
<dbReference type="NCBIfam" id="TIGR02432">
    <property type="entry name" value="lysidine_TilS_N"/>
    <property type="match status" value="1"/>
</dbReference>
<evidence type="ECO:0000256" key="4">
    <source>
        <dbReference type="ARBA" id="ARBA00022840"/>
    </source>
</evidence>
<keyword evidence="6" id="KW-0963">Cytoplasm</keyword>